<feature type="domain" description="General stress protein 17M-like" evidence="2">
    <location>
        <begin position="9"/>
        <end position="99"/>
    </location>
</feature>
<feature type="compositionally biased region" description="Basic and acidic residues" evidence="1">
    <location>
        <begin position="146"/>
        <end position="175"/>
    </location>
</feature>
<dbReference type="Pfam" id="PF11181">
    <property type="entry name" value="YflT"/>
    <property type="match status" value="1"/>
</dbReference>
<evidence type="ECO:0000256" key="1">
    <source>
        <dbReference type="SAM" id="MobiDB-lite"/>
    </source>
</evidence>
<evidence type="ECO:0000313" key="3">
    <source>
        <dbReference type="EMBL" id="MFC4712707.1"/>
    </source>
</evidence>
<feature type="compositionally biased region" description="Basic and acidic residues" evidence="1">
    <location>
        <begin position="197"/>
        <end position="212"/>
    </location>
</feature>
<evidence type="ECO:0000259" key="2">
    <source>
        <dbReference type="Pfam" id="PF11181"/>
    </source>
</evidence>
<reference evidence="4" key="1">
    <citation type="journal article" date="2019" name="Int. J. Syst. Evol. Microbiol.">
        <title>The Global Catalogue of Microorganisms (GCM) 10K type strain sequencing project: providing services to taxonomists for standard genome sequencing and annotation.</title>
        <authorList>
            <consortium name="The Broad Institute Genomics Platform"/>
            <consortium name="The Broad Institute Genome Sequencing Center for Infectious Disease"/>
            <person name="Wu L."/>
            <person name="Ma J."/>
        </authorList>
    </citation>
    <scope>NUCLEOTIDE SEQUENCE [LARGE SCALE GENOMIC DNA]</scope>
    <source>
        <strain evidence="4">CGMCC 1.12151</strain>
    </source>
</reference>
<accession>A0ABV9MA28</accession>
<comment type="caution">
    <text evidence="3">The sequence shown here is derived from an EMBL/GenBank/DDBJ whole genome shotgun (WGS) entry which is preliminary data.</text>
</comment>
<gene>
    <name evidence="3" type="ORF">ACFO5U_07555</name>
</gene>
<dbReference type="Proteomes" id="UP001595932">
    <property type="component" value="Unassembled WGS sequence"/>
</dbReference>
<keyword evidence="4" id="KW-1185">Reference proteome</keyword>
<protein>
    <submittedName>
        <fullName evidence="3">General stress protein</fullName>
    </submittedName>
</protein>
<evidence type="ECO:0000313" key="4">
    <source>
        <dbReference type="Proteomes" id="UP001595932"/>
    </source>
</evidence>
<feature type="compositionally biased region" description="Basic and acidic residues" evidence="1">
    <location>
        <begin position="222"/>
        <end position="255"/>
    </location>
</feature>
<dbReference type="InterPro" id="IPR025889">
    <property type="entry name" value="GSP17M-like_dom"/>
</dbReference>
<name>A0ABV9MA28_9BACL</name>
<dbReference type="EMBL" id="JBHSGL010000005">
    <property type="protein sequence ID" value="MFC4712707.1"/>
    <property type="molecule type" value="Genomic_DNA"/>
</dbReference>
<sequence>MTHTNRQYEIVYSQEEMETALDSLIAKGYRNEDIHVLANDKNLVKEAHDRYGVDADKANSFSNRMKIFLTGENLARTKLEEFGLDRDAVDHYDREIERGAVLLYTDGKPSASASGQSEHFSSHSDDNNPMDLDGGERNTAFAPFGRDIERDGRQYNDEKIIDKDVQKHEKHRDTGVEGIYTTDASREETNKSQMHNKYQDSRLKGDEIHPTGDRTTPSTPEKTAEKRMDHEPELGTPEGEKELNREDGVNRRQDEPSPGVDPNLGPAPFGRDSVEEHLLNDRRDDYETPKSPRDANDFHNNVDKKTATPPTPRLF</sequence>
<feature type="compositionally biased region" description="Basic and acidic residues" evidence="1">
    <location>
        <begin position="272"/>
        <end position="306"/>
    </location>
</feature>
<dbReference type="RefSeq" id="WP_377278066.1">
    <property type="nucleotide sequence ID" value="NZ_JBHSGL010000005.1"/>
</dbReference>
<proteinExistence type="predicted"/>
<feature type="region of interest" description="Disordered" evidence="1">
    <location>
        <begin position="107"/>
        <end position="315"/>
    </location>
</feature>
<organism evidence="3 4">
    <name type="scientific">Planococcus dechangensis</name>
    <dbReference type="NCBI Taxonomy" id="1176255"/>
    <lineage>
        <taxon>Bacteria</taxon>
        <taxon>Bacillati</taxon>
        <taxon>Bacillota</taxon>
        <taxon>Bacilli</taxon>
        <taxon>Bacillales</taxon>
        <taxon>Caryophanaceae</taxon>
        <taxon>Planococcus</taxon>
    </lineage>
</organism>